<dbReference type="SUPFAM" id="SSF75217">
    <property type="entry name" value="alpha/beta knot"/>
    <property type="match status" value="1"/>
</dbReference>
<keyword evidence="2" id="KW-0808">Transferase</keyword>
<dbReference type="PANTHER" id="PTHR43191">
    <property type="entry name" value="RRNA METHYLTRANSFERASE 3"/>
    <property type="match status" value="1"/>
</dbReference>
<dbReference type="PANTHER" id="PTHR43191:SF7">
    <property type="entry name" value="OBP33PEP LIKE PROTEIN"/>
    <property type="match status" value="1"/>
</dbReference>
<gene>
    <name evidence="4" type="ORF">KDA27_00255</name>
</gene>
<dbReference type="AlphaFoldDB" id="A0A956NA79"/>
<accession>A0A956NA79</accession>
<proteinExistence type="predicted"/>
<feature type="domain" description="tRNA/rRNA methyltransferase SpoU type" evidence="3">
    <location>
        <begin position="1"/>
        <end position="138"/>
    </location>
</feature>
<dbReference type="Proteomes" id="UP000739538">
    <property type="component" value="Unassembled WGS sequence"/>
</dbReference>
<dbReference type="GO" id="GO:0006396">
    <property type="term" value="P:RNA processing"/>
    <property type="evidence" value="ECO:0007669"/>
    <property type="project" value="InterPro"/>
</dbReference>
<evidence type="ECO:0000256" key="1">
    <source>
        <dbReference type="ARBA" id="ARBA00022603"/>
    </source>
</evidence>
<organism evidence="4 5">
    <name type="scientific">Eiseniibacteriota bacterium</name>
    <dbReference type="NCBI Taxonomy" id="2212470"/>
    <lineage>
        <taxon>Bacteria</taxon>
        <taxon>Candidatus Eiseniibacteriota</taxon>
    </lineage>
</organism>
<comment type="caution">
    <text evidence="4">The sequence shown here is derived from an EMBL/GenBank/DDBJ whole genome shotgun (WGS) entry which is preliminary data.</text>
</comment>
<dbReference type="InterPro" id="IPR001537">
    <property type="entry name" value="SpoU_MeTrfase"/>
</dbReference>
<dbReference type="GO" id="GO:0008173">
    <property type="term" value="F:RNA methyltransferase activity"/>
    <property type="evidence" value="ECO:0007669"/>
    <property type="project" value="InterPro"/>
</dbReference>
<sequence>MLDNVRSAFNVGSMFRTAEAARVSHVHLCGITPHPPHPQLDRTALGTAFRVPWTHHRHSRDAISALRSEGVRIHAVEITPEARSLRETPLPRPGALVFGHEVGGVDPELLELADEVIHVPMWGRKNSLNVAVVFGIVVFDTIGRWGY</sequence>
<reference evidence="4" key="1">
    <citation type="submission" date="2020-04" db="EMBL/GenBank/DDBJ databases">
        <authorList>
            <person name="Zhang T."/>
        </authorList>
    </citation>
    <scope>NUCLEOTIDE SEQUENCE</scope>
    <source>
        <strain evidence="4">HKST-UBA02</strain>
    </source>
</reference>
<evidence type="ECO:0000259" key="3">
    <source>
        <dbReference type="Pfam" id="PF00588"/>
    </source>
</evidence>
<evidence type="ECO:0000313" key="4">
    <source>
        <dbReference type="EMBL" id="MCA9754203.1"/>
    </source>
</evidence>
<protein>
    <submittedName>
        <fullName evidence="4">RNA methyltransferase</fullName>
    </submittedName>
</protein>
<dbReference type="Pfam" id="PF00588">
    <property type="entry name" value="SpoU_methylase"/>
    <property type="match status" value="1"/>
</dbReference>
<dbReference type="Gene3D" id="3.40.1280.10">
    <property type="match status" value="1"/>
</dbReference>
<dbReference type="GO" id="GO:0032259">
    <property type="term" value="P:methylation"/>
    <property type="evidence" value="ECO:0007669"/>
    <property type="project" value="UniProtKB-KW"/>
</dbReference>
<keyword evidence="1 4" id="KW-0489">Methyltransferase</keyword>
<dbReference type="GO" id="GO:0003723">
    <property type="term" value="F:RNA binding"/>
    <property type="evidence" value="ECO:0007669"/>
    <property type="project" value="InterPro"/>
</dbReference>
<dbReference type="CDD" id="cd18097">
    <property type="entry name" value="SpoU-like"/>
    <property type="match status" value="1"/>
</dbReference>
<reference evidence="4" key="2">
    <citation type="journal article" date="2021" name="Microbiome">
        <title>Successional dynamics and alternative stable states in a saline activated sludge microbial community over 9 years.</title>
        <authorList>
            <person name="Wang Y."/>
            <person name="Ye J."/>
            <person name="Ju F."/>
            <person name="Liu L."/>
            <person name="Boyd J.A."/>
            <person name="Deng Y."/>
            <person name="Parks D.H."/>
            <person name="Jiang X."/>
            <person name="Yin X."/>
            <person name="Woodcroft B.J."/>
            <person name="Tyson G.W."/>
            <person name="Hugenholtz P."/>
            <person name="Polz M.F."/>
            <person name="Zhang T."/>
        </authorList>
    </citation>
    <scope>NUCLEOTIDE SEQUENCE</scope>
    <source>
        <strain evidence="4">HKST-UBA02</strain>
    </source>
</reference>
<dbReference type="InterPro" id="IPR029026">
    <property type="entry name" value="tRNA_m1G_MTases_N"/>
</dbReference>
<dbReference type="InterPro" id="IPR051259">
    <property type="entry name" value="rRNA_Methyltransferase"/>
</dbReference>
<evidence type="ECO:0000256" key="2">
    <source>
        <dbReference type="ARBA" id="ARBA00022679"/>
    </source>
</evidence>
<name>A0A956NA79_UNCEI</name>
<evidence type="ECO:0000313" key="5">
    <source>
        <dbReference type="Proteomes" id="UP000739538"/>
    </source>
</evidence>
<dbReference type="InterPro" id="IPR029028">
    <property type="entry name" value="Alpha/beta_knot_MTases"/>
</dbReference>
<dbReference type="EMBL" id="JAGQHS010000001">
    <property type="protein sequence ID" value="MCA9754203.1"/>
    <property type="molecule type" value="Genomic_DNA"/>
</dbReference>